<gene>
    <name evidence="2" type="ORF">B296_00031409</name>
</gene>
<evidence type="ECO:0000256" key="1">
    <source>
        <dbReference type="SAM" id="MobiDB-lite"/>
    </source>
</evidence>
<dbReference type="EMBL" id="AMZH03003532">
    <property type="protein sequence ID" value="RRT72034.1"/>
    <property type="molecule type" value="Genomic_DNA"/>
</dbReference>
<evidence type="ECO:0000313" key="2">
    <source>
        <dbReference type="EMBL" id="RRT72034.1"/>
    </source>
</evidence>
<evidence type="ECO:0000313" key="3">
    <source>
        <dbReference type="Proteomes" id="UP000287651"/>
    </source>
</evidence>
<reference evidence="2 3" key="1">
    <citation type="journal article" date="2014" name="Agronomy (Basel)">
        <title>A Draft Genome Sequence for Ensete ventricosum, the Drought-Tolerant Tree Against Hunger.</title>
        <authorList>
            <person name="Harrison J."/>
            <person name="Moore K.A."/>
            <person name="Paszkiewicz K."/>
            <person name="Jones T."/>
            <person name="Grant M."/>
            <person name="Ambacheew D."/>
            <person name="Muzemil S."/>
            <person name="Studholme D.J."/>
        </authorList>
    </citation>
    <scope>NUCLEOTIDE SEQUENCE [LARGE SCALE GENOMIC DNA]</scope>
</reference>
<protein>
    <submittedName>
        <fullName evidence="2">Uncharacterized protein</fullName>
    </submittedName>
</protein>
<feature type="region of interest" description="Disordered" evidence="1">
    <location>
        <begin position="54"/>
        <end position="101"/>
    </location>
</feature>
<name>A0A427A761_ENSVE</name>
<proteinExistence type="predicted"/>
<dbReference type="Proteomes" id="UP000287651">
    <property type="component" value="Unassembled WGS sequence"/>
</dbReference>
<accession>A0A427A761</accession>
<sequence>MQYLNVNSATRDFLPRLPHVGGLGVSDILLCPGLKEPRPSLPALQHMVLPPPCKATSGSNHGASLGGLRVKPNDDKGTWAGDQHPARLVPPPRDLAQDSPN</sequence>
<organism evidence="2 3">
    <name type="scientific">Ensete ventricosum</name>
    <name type="common">Abyssinian banana</name>
    <name type="synonym">Musa ensete</name>
    <dbReference type="NCBI Taxonomy" id="4639"/>
    <lineage>
        <taxon>Eukaryota</taxon>
        <taxon>Viridiplantae</taxon>
        <taxon>Streptophyta</taxon>
        <taxon>Embryophyta</taxon>
        <taxon>Tracheophyta</taxon>
        <taxon>Spermatophyta</taxon>
        <taxon>Magnoliopsida</taxon>
        <taxon>Liliopsida</taxon>
        <taxon>Zingiberales</taxon>
        <taxon>Musaceae</taxon>
        <taxon>Ensete</taxon>
    </lineage>
</organism>
<dbReference type="AlphaFoldDB" id="A0A427A761"/>
<comment type="caution">
    <text evidence="2">The sequence shown here is derived from an EMBL/GenBank/DDBJ whole genome shotgun (WGS) entry which is preliminary data.</text>
</comment>